<dbReference type="EMBL" id="BJWG01000018">
    <property type="protein sequence ID" value="GEL96354.1"/>
    <property type="molecule type" value="Genomic_DNA"/>
</dbReference>
<proteinExistence type="predicted"/>
<feature type="domain" description="VWA-like" evidence="1">
    <location>
        <begin position="288"/>
        <end position="405"/>
    </location>
</feature>
<evidence type="ECO:0008006" key="5">
    <source>
        <dbReference type="Google" id="ProtNLM"/>
    </source>
</evidence>
<dbReference type="Proteomes" id="UP000321720">
    <property type="component" value="Unassembled WGS sequence"/>
</dbReference>
<name>A0A511JED9_9CELL</name>
<dbReference type="PANTHER" id="PTHR38730">
    <property type="entry name" value="SLL7028 PROTEIN"/>
    <property type="match status" value="1"/>
</dbReference>
<evidence type="ECO:0000313" key="3">
    <source>
        <dbReference type="EMBL" id="GEL96354.1"/>
    </source>
</evidence>
<evidence type="ECO:0000259" key="1">
    <source>
        <dbReference type="Pfam" id="PF09967"/>
    </source>
</evidence>
<dbReference type="PANTHER" id="PTHR38730:SF1">
    <property type="entry name" value="SLL7028 PROTEIN"/>
    <property type="match status" value="1"/>
</dbReference>
<gene>
    <name evidence="3" type="ORF">CCO02nite_30120</name>
</gene>
<evidence type="ECO:0000313" key="4">
    <source>
        <dbReference type="Proteomes" id="UP000321720"/>
    </source>
</evidence>
<dbReference type="RefSeq" id="WP_186812727.1">
    <property type="nucleotide sequence ID" value="NZ_BJWG01000018.1"/>
</dbReference>
<feature type="domain" description="Putative metallopeptidase" evidence="2">
    <location>
        <begin position="27"/>
        <end position="280"/>
    </location>
</feature>
<organism evidence="3 4">
    <name type="scientific">Cellulomonas composti</name>
    <dbReference type="NCBI Taxonomy" id="266130"/>
    <lineage>
        <taxon>Bacteria</taxon>
        <taxon>Bacillati</taxon>
        <taxon>Actinomycetota</taxon>
        <taxon>Actinomycetes</taxon>
        <taxon>Micrococcales</taxon>
        <taxon>Cellulomonadaceae</taxon>
        <taxon>Cellulomonas</taxon>
    </lineage>
</organism>
<dbReference type="Pfam" id="PF13203">
    <property type="entry name" value="DUF2201_N"/>
    <property type="match status" value="1"/>
</dbReference>
<dbReference type="InterPro" id="IPR025154">
    <property type="entry name" value="Put_metallopeptidase_dom"/>
</dbReference>
<dbReference type="InterPro" id="IPR018698">
    <property type="entry name" value="VWA-like_dom"/>
</dbReference>
<keyword evidence="4" id="KW-1185">Reference proteome</keyword>
<dbReference type="Pfam" id="PF09967">
    <property type="entry name" value="DUF2201"/>
    <property type="match status" value="1"/>
</dbReference>
<reference evidence="3 4" key="1">
    <citation type="submission" date="2019-07" db="EMBL/GenBank/DDBJ databases">
        <title>Whole genome shotgun sequence of Cellulomonas composti NBRC 100758.</title>
        <authorList>
            <person name="Hosoyama A."/>
            <person name="Uohara A."/>
            <person name="Ohji S."/>
            <person name="Ichikawa N."/>
        </authorList>
    </citation>
    <scope>NUCLEOTIDE SEQUENCE [LARGE SCALE GENOMIC DNA]</scope>
    <source>
        <strain evidence="3 4">NBRC 100758</strain>
    </source>
</reference>
<dbReference type="AlphaFoldDB" id="A0A511JED9"/>
<comment type="caution">
    <text evidence="3">The sequence shown here is derived from an EMBL/GenBank/DDBJ whole genome shotgun (WGS) entry which is preliminary data.</text>
</comment>
<dbReference type="InterPro" id="IPR036465">
    <property type="entry name" value="vWFA_dom_sf"/>
</dbReference>
<protein>
    <recommendedName>
        <fullName evidence="5">VWA-like domain-containing protein</fullName>
    </recommendedName>
</protein>
<dbReference type="SUPFAM" id="SSF53300">
    <property type="entry name" value="vWA-like"/>
    <property type="match status" value="1"/>
</dbReference>
<accession>A0A511JED9</accession>
<evidence type="ECO:0000259" key="2">
    <source>
        <dbReference type="Pfam" id="PF13203"/>
    </source>
</evidence>
<sequence>MAAQTSADRIAAAKLWAISTGSGAANLPYLAHALYALVLVESDDVDRVSADEHWRVYVNPAWVATIEVPELGRELIHLTWHLLLDHASRAAGMGVDGTTAAAWHAAAELTVAETLGADLTPAPTAREAAAARGGRLRNARAGRAVEEHYALLSGLPAAARGTPRPEPVRVPGCWCGSCCDGVARTSELPANADVGAVGRVDADLVRHHVAIEFQQATGVGTHAGEAGRWAKEILEPTIPWETLLARAVRRAVGWTSGRHEQTWARPSRRTSSSPGVLLPGWRRPVPRVAMVVDTSASIDDRLLGRALGEVDGALTGIGVPGTAVTVLACDTAVGPVRRVRRASEAALVGGGGTDLRVGIQAAAAARPRPDLVCVLTDGHTPWPAAAPPGVAVVVAMLGRAGEQLPPTPRWALRVECRLPD</sequence>